<dbReference type="InterPro" id="IPR036390">
    <property type="entry name" value="WH_DNA-bd_sf"/>
</dbReference>
<dbReference type="PANTHER" id="PTHR30419">
    <property type="entry name" value="HTH-TYPE TRANSCRIPTIONAL REGULATOR YBHD"/>
    <property type="match status" value="1"/>
</dbReference>
<dbReference type="GO" id="GO:0003677">
    <property type="term" value="F:DNA binding"/>
    <property type="evidence" value="ECO:0007669"/>
    <property type="project" value="UniProtKB-KW"/>
</dbReference>
<protein>
    <submittedName>
        <fullName evidence="6">DNA-binding transcriptional LysR family regulator</fullName>
    </submittedName>
</protein>
<dbReference type="Proteomes" id="UP000253628">
    <property type="component" value="Unassembled WGS sequence"/>
</dbReference>
<dbReference type="PROSITE" id="PS50931">
    <property type="entry name" value="HTH_LYSR"/>
    <property type="match status" value="1"/>
</dbReference>
<dbReference type="RefSeq" id="WP_113932533.1">
    <property type="nucleotide sequence ID" value="NZ_JACCEU010000004.1"/>
</dbReference>
<dbReference type="GO" id="GO:0005829">
    <property type="term" value="C:cytosol"/>
    <property type="evidence" value="ECO:0007669"/>
    <property type="project" value="TreeGrafter"/>
</dbReference>
<dbReference type="PANTHER" id="PTHR30419:SF8">
    <property type="entry name" value="NITROGEN ASSIMILATION TRANSCRIPTIONAL ACTIVATOR-RELATED"/>
    <property type="match status" value="1"/>
</dbReference>
<dbReference type="SUPFAM" id="SSF46785">
    <property type="entry name" value="Winged helix' DNA-binding domain"/>
    <property type="match status" value="1"/>
</dbReference>
<dbReference type="PRINTS" id="PR00039">
    <property type="entry name" value="HTHLYSR"/>
</dbReference>
<dbReference type="Pfam" id="PF03466">
    <property type="entry name" value="LysR_substrate"/>
    <property type="match status" value="1"/>
</dbReference>
<keyword evidence="3 6" id="KW-0238">DNA-binding</keyword>
<evidence type="ECO:0000313" key="7">
    <source>
        <dbReference type="Proteomes" id="UP000253628"/>
    </source>
</evidence>
<keyword evidence="4" id="KW-0804">Transcription</keyword>
<evidence type="ECO:0000256" key="2">
    <source>
        <dbReference type="ARBA" id="ARBA00023015"/>
    </source>
</evidence>
<dbReference type="OrthoDB" id="646694at2"/>
<organism evidence="6 7">
    <name type="scientific">Eoetvoesiella caeni</name>
    <dbReference type="NCBI Taxonomy" id="645616"/>
    <lineage>
        <taxon>Bacteria</taxon>
        <taxon>Pseudomonadati</taxon>
        <taxon>Pseudomonadota</taxon>
        <taxon>Betaproteobacteria</taxon>
        <taxon>Burkholderiales</taxon>
        <taxon>Alcaligenaceae</taxon>
        <taxon>Eoetvoesiella</taxon>
    </lineage>
</organism>
<dbReference type="Gene3D" id="1.10.10.10">
    <property type="entry name" value="Winged helix-like DNA-binding domain superfamily/Winged helix DNA-binding domain"/>
    <property type="match status" value="1"/>
</dbReference>
<gene>
    <name evidence="6" type="ORF">DFR37_10395</name>
</gene>
<evidence type="ECO:0000256" key="1">
    <source>
        <dbReference type="ARBA" id="ARBA00009437"/>
    </source>
</evidence>
<sequence length="302" mass="33329">MDPTVRQLRAFLHVAQTGQFTLAAQKMHITQSALSTLIKELENSLNVRLFDRHTRMVELTEAGARFYGEADKTLGTLDNAIAEMHELASLRTGRVRIVASTVISSGLLSKTFKKFKEAHPNMQFVLHDIAEEDIMRTVLSGNVDFGIGTSNELEHGLDEDWLFDDRFIALFQHDHPLAQRDEVSWSDLQGLPFIALAAKSPIRRLIDKALADHGLDLNIVNEVSFATTVLSLVSAGLGVSVLPMNNHPSLPAFNLHACRLVDPIITRKISIFTPSHRSLSPGAAAFAEFLHAYIKSNGESLG</sequence>
<accession>A0A366HE19</accession>
<reference evidence="6 7" key="1">
    <citation type="submission" date="2018-06" db="EMBL/GenBank/DDBJ databases">
        <title>Genomic Encyclopedia of Type Strains, Phase IV (KMG-IV): sequencing the most valuable type-strain genomes for metagenomic binning, comparative biology and taxonomic classification.</title>
        <authorList>
            <person name="Goeker M."/>
        </authorList>
    </citation>
    <scope>NUCLEOTIDE SEQUENCE [LARGE SCALE GENOMIC DNA]</scope>
    <source>
        <strain evidence="6 7">DSM 25520</strain>
    </source>
</reference>
<dbReference type="InterPro" id="IPR036388">
    <property type="entry name" value="WH-like_DNA-bd_sf"/>
</dbReference>
<dbReference type="InterPro" id="IPR000847">
    <property type="entry name" value="LysR_HTH_N"/>
</dbReference>
<dbReference type="EMBL" id="QNRQ01000003">
    <property type="protein sequence ID" value="RBP40756.1"/>
    <property type="molecule type" value="Genomic_DNA"/>
</dbReference>
<dbReference type="SUPFAM" id="SSF53850">
    <property type="entry name" value="Periplasmic binding protein-like II"/>
    <property type="match status" value="1"/>
</dbReference>
<evidence type="ECO:0000313" key="6">
    <source>
        <dbReference type="EMBL" id="RBP40756.1"/>
    </source>
</evidence>
<dbReference type="AlphaFoldDB" id="A0A366HE19"/>
<comment type="similarity">
    <text evidence="1">Belongs to the LysR transcriptional regulatory family.</text>
</comment>
<dbReference type="Gene3D" id="3.40.190.290">
    <property type="match status" value="1"/>
</dbReference>
<dbReference type="CDD" id="cd08440">
    <property type="entry name" value="PBP2_LTTR_like_4"/>
    <property type="match status" value="1"/>
</dbReference>
<feature type="domain" description="HTH lysR-type" evidence="5">
    <location>
        <begin position="3"/>
        <end position="60"/>
    </location>
</feature>
<keyword evidence="7" id="KW-1185">Reference proteome</keyword>
<dbReference type="InterPro" id="IPR050950">
    <property type="entry name" value="HTH-type_LysR_regulators"/>
</dbReference>
<evidence type="ECO:0000256" key="3">
    <source>
        <dbReference type="ARBA" id="ARBA00023125"/>
    </source>
</evidence>
<dbReference type="InterPro" id="IPR005119">
    <property type="entry name" value="LysR_subst-bd"/>
</dbReference>
<dbReference type="FunFam" id="1.10.10.10:FF:000001">
    <property type="entry name" value="LysR family transcriptional regulator"/>
    <property type="match status" value="1"/>
</dbReference>
<evidence type="ECO:0000256" key="4">
    <source>
        <dbReference type="ARBA" id="ARBA00023163"/>
    </source>
</evidence>
<name>A0A366HE19_9BURK</name>
<dbReference type="Pfam" id="PF00126">
    <property type="entry name" value="HTH_1"/>
    <property type="match status" value="1"/>
</dbReference>
<dbReference type="GO" id="GO:0003700">
    <property type="term" value="F:DNA-binding transcription factor activity"/>
    <property type="evidence" value="ECO:0007669"/>
    <property type="project" value="InterPro"/>
</dbReference>
<keyword evidence="2" id="KW-0805">Transcription regulation</keyword>
<proteinExistence type="inferred from homology"/>
<comment type="caution">
    <text evidence="6">The sequence shown here is derived from an EMBL/GenBank/DDBJ whole genome shotgun (WGS) entry which is preliminary data.</text>
</comment>
<evidence type="ECO:0000259" key="5">
    <source>
        <dbReference type="PROSITE" id="PS50931"/>
    </source>
</evidence>